<keyword evidence="3" id="KW-0378">Hydrolase</keyword>
<dbReference type="InterPro" id="IPR001763">
    <property type="entry name" value="Rhodanese-like_dom"/>
</dbReference>
<evidence type="ECO:0000256" key="6">
    <source>
        <dbReference type="ARBA" id="ARBA00048336"/>
    </source>
</evidence>
<dbReference type="CDD" id="cd01446">
    <property type="entry name" value="DSP_MapKP"/>
    <property type="match status" value="1"/>
</dbReference>
<dbReference type="Gene3D" id="3.40.250.10">
    <property type="entry name" value="Rhodanese-like domain"/>
    <property type="match status" value="1"/>
</dbReference>
<evidence type="ECO:0000259" key="7">
    <source>
        <dbReference type="PROSITE" id="PS50054"/>
    </source>
</evidence>
<dbReference type="Proteomes" id="UP001374579">
    <property type="component" value="Unassembled WGS sequence"/>
</dbReference>
<dbReference type="PANTHER" id="PTHR10159:SF530">
    <property type="entry name" value="DUAL SPECIFICITY PROTEIN PHOSPHATASE DDB_G0271350-RELATED"/>
    <property type="match status" value="1"/>
</dbReference>
<gene>
    <name evidence="10" type="ORF">V1264_024922</name>
</gene>
<dbReference type="InterPro" id="IPR016130">
    <property type="entry name" value="Tyr_Pase_AS"/>
</dbReference>
<dbReference type="SMART" id="SM00450">
    <property type="entry name" value="RHOD"/>
    <property type="match status" value="1"/>
</dbReference>
<dbReference type="PROSITE" id="PS50206">
    <property type="entry name" value="RHODANESE_3"/>
    <property type="match status" value="1"/>
</dbReference>
<dbReference type="InterPro" id="IPR008343">
    <property type="entry name" value="MKP"/>
</dbReference>
<sequence>MEGAVGLSADALVSLLSCHDQCTLVLDCRPFMAYNTGHVVEAVNVHCPPILKRRSGGFVALENIVPDPGQRDRLRCGGYTTVVVYDHATHDLASADRDSNLYSVVKSLLQQVDLDTVHYLIGGYDAFSQDCPLLCATPQFSMLSGGRPEVQPALPDDHPVEILPHLYLGSVTHSSNRELLHRLGVTALANVSTSCPNHFRAHFRYLHIPVNDTVNEDLSRWFHTAHSFIDEVRSSGGKVLVHCRAGRSRSATVCIAYLMKTLHLSLEDAFEYVRARRHVVDPNLSFMQQLQAYSQRLQQERLSAVDMLPLCVSEESDMAVSGDCLVPSLVVSGSSLPSLVVSSHTSVVSGDSDLTVSSPAFFPSLSGHSSSVPRDCGPSLSGRPPFLSLSVPGLASIPCSPRAPREALAPISLPSTLGLALLPSANSTSGFPPPSPATAYDIPPPSPATASKFTSFFSFPEFPLSSAMARNPAITQPS</sequence>
<dbReference type="Pfam" id="PF00782">
    <property type="entry name" value="DSPc"/>
    <property type="match status" value="1"/>
</dbReference>
<evidence type="ECO:0000256" key="2">
    <source>
        <dbReference type="ARBA" id="ARBA00008601"/>
    </source>
</evidence>
<evidence type="ECO:0000259" key="8">
    <source>
        <dbReference type="PROSITE" id="PS50056"/>
    </source>
</evidence>
<evidence type="ECO:0000259" key="9">
    <source>
        <dbReference type="PROSITE" id="PS50206"/>
    </source>
</evidence>
<dbReference type="SMART" id="SM00404">
    <property type="entry name" value="PTPc_motif"/>
    <property type="match status" value="1"/>
</dbReference>
<evidence type="ECO:0008006" key="12">
    <source>
        <dbReference type="Google" id="ProtNLM"/>
    </source>
</evidence>
<dbReference type="PROSITE" id="PS50056">
    <property type="entry name" value="TYR_PHOSPHATASE_2"/>
    <property type="match status" value="1"/>
</dbReference>
<dbReference type="GO" id="GO:0005634">
    <property type="term" value="C:nucleus"/>
    <property type="evidence" value="ECO:0007669"/>
    <property type="project" value="UniProtKB-SubCell"/>
</dbReference>
<feature type="domain" description="Tyrosine-protein phosphatase" evidence="7">
    <location>
        <begin position="158"/>
        <end position="299"/>
    </location>
</feature>
<keyword evidence="4" id="KW-0904">Protein phosphatase</keyword>
<dbReference type="GO" id="GO:0004722">
    <property type="term" value="F:protein serine/threonine phosphatase activity"/>
    <property type="evidence" value="ECO:0007669"/>
    <property type="project" value="UniProtKB-EC"/>
</dbReference>
<organism evidence="10 11">
    <name type="scientific">Littorina saxatilis</name>
    <dbReference type="NCBI Taxonomy" id="31220"/>
    <lineage>
        <taxon>Eukaryota</taxon>
        <taxon>Metazoa</taxon>
        <taxon>Spiralia</taxon>
        <taxon>Lophotrochozoa</taxon>
        <taxon>Mollusca</taxon>
        <taxon>Gastropoda</taxon>
        <taxon>Caenogastropoda</taxon>
        <taxon>Littorinimorpha</taxon>
        <taxon>Littorinoidea</taxon>
        <taxon>Littorinidae</taxon>
        <taxon>Littorina</taxon>
    </lineage>
</organism>
<dbReference type="InterPro" id="IPR000387">
    <property type="entry name" value="Tyr_Pase_dom"/>
</dbReference>
<dbReference type="FunFam" id="3.90.190.10:FF:000004">
    <property type="entry name" value="Protein phosphatase Slingshot homolog 2"/>
    <property type="match status" value="1"/>
</dbReference>
<dbReference type="EMBL" id="JBAMIC010000233">
    <property type="protein sequence ID" value="KAK7089864.1"/>
    <property type="molecule type" value="Genomic_DNA"/>
</dbReference>
<evidence type="ECO:0000313" key="11">
    <source>
        <dbReference type="Proteomes" id="UP001374579"/>
    </source>
</evidence>
<dbReference type="SUPFAM" id="SSF52821">
    <property type="entry name" value="Rhodanese/Cell cycle control phosphatase"/>
    <property type="match status" value="1"/>
</dbReference>
<reference evidence="10 11" key="1">
    <citation type="submission" date="2024-02" db="EMBL/GenBank/DDBJ databases">
        <title>Chromosome-scale genome assembly of the rough periwinkle Littorina saxatilis.</title>
        <authorList>
            <person name="De Jode A."/>
            <person name="Faria R."/>
            <person name="Formenti G."/>
            <person name="Sims Y."/>
            <person name="Smith T.P."/>
            <person name="Tracey A."/>
            <person name="Wood J.M.D."/>
            <person name="Zagrodzka Z.B."/>
            <person name="Johannesson K."/>
            <person name="Butlin R.K."/>
            <person name="Leder E.H."/>
        </authorList>
    </citation>
    <scope>NUCLEOTIDE SEQUENCE [LARGE SCALE GENOMIC DNA]</scope>
    <source>
        <strain evidence="10">Snail1</strain>
        <tissue evidence="10">Muscle</tissue>
    </source>
</reference>
<evidence type="ECO:0000256" key="3">
    <source>
        <dbReference type="ARBA" id="ARBA00022801"/>
    </source>
</evidence>
<keyword evidence="5" id="KW-0539">Nucleus</keyword>
<dbReference type="PROSITE" id="PS00383">
    <property type="entry name" value="TYR_PHOSPHATASE_1"/>
    <property type="match status" value="1"/>
</dbReference>
<feature type="domain" description="Tyrosine specific protein phosphatases" evidence="8">
    <location>
        <begin position="219"/>
        <end position="277"/>
    </location>
</feature>
<dbReference type="InterPro" id="IPR003595">
    <property type="entry name" value="Tyr_Pase_cat"/>
</dbReference>
<dbReference type="GO" id="GO:0043409">
    <property type="term" value="P:negative regulation of MAPK cascade"/>
    <property type="evidence" value="ECO:0007669"/>
    <property type="project" value="TreeGrafter"/>
</dbReference>
<protein>
    <recommendedName>
        <fullName evidence="12">Protein-serine/threonine phosphatase</fullName>
    </recommendedName>
</protein>
<evidence type="ECO:0000256" key="4">
    <source>
        <dbReference type="ARBA" id="ARBA00022912"/>
    </source>
</evidence>
<dbReference type="InterPro" id="IPR020422">
    <property type="entry name" value="TYR_PHOSPHATASE_DUAL_dom"/>
</dbReference>
<feature type="domain" description="Rhodanese" evidence="9">
    <location>
        <begin position="23"/>
        <end position="136"/>
    </location>
</feature>
<dbReference type="GO" id="GO:0017017">
    <property type="term" value="F:MAP kinase tyrosine/serine/threonine phosphatase activity"/>
    <property type="evidence" value="ECO:0007669"/>
    <property type="project" value="InterPro"/>
</dbReference>
<comment type="catalytic activity">
    <reaction evidence="6">
        <text>O-phospho-L-threonyl-[protein] + H2O = L-threonyl-[protein] + phosphate</text>
        <dbReference type="Rhea" id="RHEA:47004"/>
        <dbReference type="Rhea" id="RHEA-COMP:11060"/>
        <dbReference type="Rhea" id="RHEA-COMP:11605"/>
        <dbReference type="ChEBI" id="CHEBI:15377"/>
        <dbReference type="ChEBI" id="CHEBI:30013"/>
        <dbReference type="ChEBI" id="CHEBI:43474"/>
        <dbReference type="ChEBI" id="CHEBI:61977"/>
        <dbReference type="EC" id="3.1.3.16"/>
    </reaction>
</comment>
<dbReference type="SUPFAM" id="SSF52799">
    <property type="entry name" value="(Phosphotyrosine protein) phosphatases II"/>
    <property type="match status" value="1"/>
</dbReference>
<dbReference type="SMART" id="SM00195">
    <property type="entry name" value="DSPc"/>
    <property type="match status" value="1"/>
</dbReference>
<dbReference type="PRINTS" id="PR01764">
    <property type="entry name" value="MAPKPHPHTASE"/>
</dbReference>
<comment type="caution">
    <text evidence="10">The sequence shown here is derived from an EMBL/GenBank/DDBJ whole genome shotgun (WGS) entry which is preliminary data.</text>
</comment>
<proteinExistence type="inferred from homology"/>
<evidence type="ECO:0000313" key="10">
    <source>
        <dbReference type="EMBL" id="KAK7089864.1"/>
    </source>
</evidence>
<dbReference type="PANTHER" id="PTHR10159">
    <property type="entry name" value="DUAL SPECIFICITY PROTEIN PHOSPHATASE"/>
    <property type="match status" value="1"/>
</dbReference>
<dbReference type="Gene3D" id="3.90.190.10">
    <property type="entry name" value="Protein tyrosine phosphatase superfamily"/>
    <property type="match status" value="1"/>
</dbReference>
<dbReference type="Pfam" id="PF00581">
    <property type="entry name" value="Rhodanese"/>
    <property type="match status" value="1"/>
</dbReference>
<comment type="similarity">
    <text evidence="2">Belongs to the protein-tyrosine phosphatase family. Non-receptor class dual specificity subfamily.</text>
</comment>
<dbReference type="InterPro" id="IPR000340">
    <property type="entry name" value="Dual-sp_phosphatase_cat-dom"/>
</dbReference>
<evidence type="ECO:0000256" key="1">
    <source>
        <dbReference type="ARBA" id="ARBA00004123"/>
    </source>
</evidence>
<comment type="subcellular location">
    <subcellularLocation>
        <location evidence="1">Nucleus</location>
    </subcellularLocation>
</comment>
<dbReference type="GO" id="GO:0005737">
    <property type="term" value="C:cytoplasm"/>
    <property type="evidence" value="ECO:0007669"/>
    <property type="project" value="TreeGrafter"/>
</dbReference>
<keyword evidence="11" id="KW-1185">Reference proteome</keyword>
<dbReference type="PROSITE" id="PS50054">
    <property type="entry name" value="TYR_PHOSPHATASE_DUAL"/>
    <property type="match status" value="1"/>
</dbReference>
<name>A0AAN9AN27_9CAEN</name>
<evidence type="ECO:0000256" key="5">
    <source>
        <dbReference type="ARBA" id="ARBA00023242"/>
    </source>
</evidence>
<dbReference type="InterPro" id="IPR036873">
    <property type="entry name" value="Rhodanese-like_dom_sf"/>
</dbReference>
<accession>A0AAN9AN27</accession>
<dbReference type="AlphaFoldDB" id="A0AAN9AN27"/>
<dbReference type="InterPro" id="IPR029021">
    <property type="entry name" value="Prot-tyrosine_phosphatase-like"/>
</dbReference>